<comment type="function">
    <text evidence="6">CIPK serine-threonine protein kinases interact with CBL proteins. Binding of a CBL protein to the regulatory NAF domain of CIPK protein lead to the activation of the kinase in a calcium-dependent manner.</text>
</comment>
<keyword evidence="5 7" id="KW-0067">ATP-binding</keyword>
<feature type="compositionally biased region" description="Acidic residues" evidence="8">
    <location>
        <begin position="402"/>
        <end position="415"/>
    </location>
</feature>
<evidence type="ECO:0000259" key="9">
    <source>
        <dbReference type="PROSITE" id="PS50011"/>
    </source>
</evidence>
<dbReference type="InterPro" id="IPR011009">
    <property type="entry name" value="Kinase-like_dom_sf"/>
</dbReference>
<dbReference type="CDD" id="cd14010">
    <property type="entry name" value="STKc_ULK4"/>
    <property type="match status" value="1"/>
</dbReference>
<dbReference type="GO" id="GO:0004672">
    <property type="term" value="F:protein kinase activity"/>
    <property type="evidence" value="ECO:0007669"/>
    <property type="project" value="InterPro"/>
</dbReference>
<dbReference type="Pfam" id="PF24970">
    <property type="entry name" value="ARM_RUK"/>
    <property type="match status" value="1"/>
</dbReference>
<dbReference type="PROSITE" id="PS50011">
    <property type="entry name" value="PROTEIN_KINASE_DOM"/>
    <property type="match status" value="1"/>
</dbReference>
<dbReference type="InterPro" id="IPR044591">
    <property type="entry name" value="RUK"/>
</dbReference>
<proteinExistence type="inferred from homology"/>
<feature type="compositionally biased region" description="Basic and acidic residues" evidence="8">
    <location>
        <begin position="458"/>
        <end position="472"/>
    </location>
</feature>
<keyword evidence="2" id="KW-0808">Transferase</keyword>
<feature type="region of interest" description="Disordered" evidence="8">
    <location>
        <begin position="456"/>
        <end position="480"/>
    </location>
</feature>
<dbReference type="InterPro" id="IPR000719">
    <property type="entry name" value="Prot_kinase_dom"/>
</dbReference>
<keyword evidence="3 7" id="KW-0547">Nucleotide-binding</keyword>
<comment type="similarity">
    <text evidence="1">Belongs to the protein kinase superfamily. CAMK Ser/Thr protein kinase family. SNF1 subfamily.</text>
</comment>
<dbReference type="GO" id="GO:0000914">
    <property type="term" value="P:phragmoplast assembly"/>
    <property type="evidence" value="ECO:0007669"/>
    <property type="project" value="InterPro"/>
</dbReference>
<evidence type="ECO:0000256" key="1">
    <source>
        <dbReference type="ARBA" id="ARBA00006234"/>
    </source>
</evidence>
<dbReference type="InterPro" id="IPR011989">
    <property type="entry name" value="ARM-like"/>
</dbReference>
<keyword evidence="11" id="KW-1185">Reference proteome</keyword>
<gene>
    <name evidence="10" type="primary">TIO</name>
    <name evidence="10" type="ORF">MA16_Dca007675</name>
</gene>
<evidence type="ECO:0000256" key="3">
    <source>
        <dbReference type="ARBA" id="ARBA00022741"/>
    </source>
</evidence>
<name>A0A2I0X0W9_9ASPA</name>
<feature type="region of interest" description="Disordered" evidence="8">
    <location>
        <begin position="402"/>
        <end position="431"/>
    </location>
</feature>
<evidence type="ECO:0000256" key="6">
    <source>
        <dbReference type="ARBA" id="ARBA00058225"/>
    </source>
</evidence>
<dbReference type="GO" id="GO:0005524">
    <property type="term" value="F:ATP binding"/>
    <property type="evidence" value="ECO:0007669"/>
    <property type="project" value="UniProtKB-UniRule"/>
</dbReference>
<dbReference type="Pfam" id="PF00069">
    <property type="entry name" value="Pkinase"/>
    <property type="match status" value="1"/>
</dbReference>
<dbReference type="PROSITE" id="PS00108">
    <property type="entry name" value="PROTEIN_KINASE_ST"/>
    <property type="match status" value="1"/>
</dbReference>
<feature type="binding site" evidence="7">
    <location>
        <position position="33"/>
    </location>
    <ligand>
        <name>ATP</name>
        <dbReference type="ChEBI" id="CHEBI:30616"/>
    </ligand>
</feature>
<accession>A0A2I0X0W9</accession>
<dbReference type="Proteomes" id="UP000233837">
    <property type="component" value="Unassembled WGS sequence"/>
</dbReference>
<reference evidence="10 11" key="2">
    <citation type="journal article" date="2017" name="Nature">
        <title>The Apostasia genome and the evolution of orchids.</title>
        <authorList>
            <person name="Zhang G.Q."/>
            <person name="Liu K.W."/>
            <person name="Li Z."/>
            <person name="Lohaus R."/>
            <person name="Hsiao Y.Y."/>
            <person name="Niu S.C."/>
            <person name="Wang J.Y."/>
            <person name="Lin Y.C."/>
            <person name="Xu Q."/>
            <person name="Chen L.J."/>
            <person name="Yoshida K."/>
            <person name="Fujiwara S."/>
            <person name="Wang Z.W."/>
            <person name="Zhang Y.Q."/>
            <person name="Mitsuda N."/>
            <person name="Wang M."/>
            <person name="Liu G.H."/>
            <person name="Pecoraro L."/>
            <person name="Huang H.X."/>
            <person name="Xiao X.J."/>
            <person name="Lin M."/>
            <person name="Wu X.Y."/>
            <person name="Wu W.L."/>
            <person name="Chen Y.Y."/>
            <person name="Chang S.B."/>
            <person name="Sakamoto S."/>
            <person name="Ohme-Takagi M."/>
            <person name="Yagi M."/>
            <person name="Zeng S.J."/>
            <person name="Shen C.Y."/>
            <person name="Yeh C.M."/>
            <person name="Luo Y.B."/>
            <person name="Tsai W.C."/>
            <person name="Van de Peer Y."/>
            <person name="Liu Z.J."/>
        </authorList>
    </citation>
    <scope>NUCLEOTIDE SEQUENCE [LARGE SCALE GENOMIC DNA]</scope>
    <source>
        <tissue evidence="10">The whole plant</tissue>
    </source>
</reference>
<evidence type="ECO:0000256" key="8">
    <source>
        <dbReference type="SAM" id="MobiDB-lite"/>
    </source>
</evidence>
<evidence type="ECO:0000313" key="11">
    <source>
        <dbReference type="Proteomes" id="UP000233837"/>
    </source>
</evidence>
<sequence length="1365" mass="152281">MNNYHVYEAIGRGKHSTVYKGRMKKSIEYYAIKSVDKSQRSKILHEVKMLHGLYHPNILKFYSWYESSAHLWLILEYCVGRDLMSLLKEDGRLPEDSIHDLAHDIVKAVQFLHSKGILYCDLKPSNILLDENGHIKLCDFGLAIRLNEIEKNSRDMVLQAKRGTPCYMAPELFKDGGVNSYASDFWALGCVLYECFAGKPPFVGDEFTKLAKSILLDSTPDLPNNPSDAFVDLVNSLLIKNPSERLSWPELCEHRFWRTKLTSVSLPPQHAFSNMLHLSAKSLLTERNGERPSQQSTPSKGRQNNANDGSSSKRKKIFETPPKNSNFTRKVQVKAADAVTEDKRKVVQNAGKDINILRLSRLAKLNLQREKEKENYRIPLPRECENNAEVKIDNIDMELDFSEIPEDDPSDETDASENPAICLSEKPPIDNSIPDTRATENDLSQQDATCDICVMPEGSKKPENDSHSEKNEIGATPSSVYLQRMGHRSKATSAADPDTESSRISSNIFEVFWHPTDLSVKPVMPSRKGSKTSDAIPSLSFEVVTASEYVKLLPEQLSALNTQIIHGLNGSPQNSEKIIKYLEILSSNSDAANLIMNGAIMLSLVKMLRHPKSSILRAQIASVVGLFIRHSTYIETELASSGIIDALVHGLRDKQDKVRRFSMAALGELLFYISTLNYTVGKDNCAAESPSKDKRSTGWQVSNSLIGLVSSILRKGEDDIVQLYALKTIDNICSQGEEWASRFASHDVIENICYIYKATNKQESTRLIAGSCLVRLAHFSPSTIQLIFERLSIKDTASSVVKGSQPREKQICLNLLNMAILSNNLLSGILRHLSTLMDELVPGLILLIEQGNEVLRGKTLIFVALLCKSSRRWFARFLCNARLLSAVDRLVKEKDSFIQLCMETFVQMVSSTVPEILETVSGDIQQIMGGKRHGFVASVTARNNTKNTYDLFPAILNLLGSSSFKHRVVSSQVLFQLANLGKLLESPFQGRDDFQITLLRILEAVTEESSVILNDPKIFTGRILPGLATLYKGNKDGDARFLCLKILFDVMMVILSDTSDALKNDDGQILKALKVISEEHFLPLYSNFIKDEDPIPMYAQKLLVMLIEYKYIKISDILHLETVSECFEFLLSDLSLANVNNVKLCLALASSPEMETRILSHLQVVRRIGNLLEFVNANGMEDFLGSTLGLCKAFLLRSIGINKGLIICKEPALLGHTVFDRSLDADQQCCIEDISDLSCHMSAFLELIGNSDTQIADLASECVVLLVKAASREATMGLLTNLPKISGLLERLNEEASMLKLVRLLYALAFACKQYLSQAMILSISMADVMRIEVLLSDLKNSCVPNISNAALNLSTELQRLPRCV</sequence>
<evidence type="ECO:0000313" key="10">
    <source>
        <dbReference type="EMBL" id="PKU81568.1"/>
    </source>
</evidence>
<dbReference type="Gene3D" id="1.25.10.10">
    <property type="entry name" value="Leucine-rich Repeat Variant"/>
    <property type="match status" value="2"/>
</dbReference>
<keyword evidence="4 10" id="KW-0418">Kinase</keyword>
<protein>
    <submittedName>
        <fullName evidence="10">Serine/threonine-protein kinase TIO</fullName>
    </submittedName>
</protein>
<dbReference type="InterPro" id="IPR056981">
    <property type="entry name" value="HEAT_ULK4_RUNKEL"/>
</dbReference>
<evidence type="ECO:0000256" key="4">
    <source>
        <dbReference type="ARBA" id="ARBA00022777"/>
    </source>
</evidence>
<dbReference type="SUPFAM" id="SSF56112">
    <property type="entry name" value="Protein kinase-like (PK-like)"/>
    <property type="match status" value="1"/>
</dbReference>
<dbReference type="STRING" id="906689.A0A2I0X0W9"/>
<organism evidence="10 11">
    <name type="scientific">Dendrobium catenatum</name>
    <dbReference type="NCBI Taxonomy" id="906689"/>
    <lineage>
        <taxon>Eukaryota</taxon>
        <taxon>Viridiplantae</taxon>
        <taxon>Streptophyta</taxon>
        <taxon>Embryophyta</taxon>
        <taxon>Tracheophyta</taxon>
        <taxon>Spermatophyta</taxon>
        <taxon>Magnoliopsida</taxon>
        <taxon>Liliopsida</taxon>
        <taxon>Asparagales</taxon>
        <taxon>Orchidaceae</taxon>
        <taxon>Epidendroideae</taxon>
        <taxon>Malaxideae</taxon>
        <taxon>Dendrobiinae</taxon>
        <taxon>Dendrobium</taxon>
    </lineage>
</organism>
<dbReference type="OrthoDB" id="24822at2759"/>
<reference evidence="10 11" key="1">
    <citation type="journal article" date="2016" name="Sci. Rep.">
        <title>The Dendrobium catenatum Lindl. genome sequence provides insights into polysaccharide synthase, floral development and adaptive evolution.</title>
        <authorList>
            <person name="Zhang G.Q."/>
            <person name="Xu Q."/>
            <person name="Bian C."/>
            <person name="Tsai W.C."/>
            <person name="Yeh C.M."/>
            <person name="Liu K.W."/>
            <person name="Yoshida K."/>
            <person name="Zhang L.S."/>
            <person name="Chang S.B."/>
            <person name="Chen F."/>
            <person name="Shi Y."/>
            <person name="Su Y.Y."/>
            <person name="Zhang Y.Q."/>
            <person name="Chen L.J."/>
            <person name="Yin Y."/>
            <person name="Lin M."/>
            <person name="Huang H."/>
            <person name="Deng H."/>
            <person name="Wang Z.W."/>
            <person name="Zhu S.L."/>
            <person name="Zhao X."/>
            <person name="Deng C."/>
            <person name="Niu S.C."/>
            <person name="Huang J."/>
            <person name="Wang M."/>
            <person name="Liu G.H."/>
            <person name="Yang H.J."/>
            <person name="Xiao X.J."/>
            <person name="Hsiao Y.Y."/>
            <person name="Wu W.L."/>
            <person name="Chen Y.Y."/>
            <person name="Mitsuda N."/>
            <person name="Ohme-Takagi M."/>
            <person name="Luo Y.B."/>
            <person name="Van de Peer Y."/>
            <person name="Liu Z.J."/>
        </authorList>
    </citation>
    <scope>NUCLEOTIDE SEQUENCE [LARGE SCALE GENOMIC DNA]</scope>
    <source>
        <tissue evidence="10">The whole plant</tissue>
    </source>
</reference>
<dbReference type="SMART" id="SM00220">
    <property type="entry name" value="S_TKc"/>
    <property type="match status" value="1"/>
</dbReference>
<dbReference type="InterPro" id="IPR056980">
    <property type="entry name" value="ARM_RUK"/>
</dbReference>
<dbReference type="InterPro" id="IPR016024">
    <property type="entry name" value="ARM-type_fold"/>
</dbReference>
<dbReference type="Pfam" id="PF23606">
    <property type="entry name" value="HEAT_ULK4"/>
    <property type="match status" value="1"/>
</dbReference>
<dbReference type="SUPFAM" id="SSF48371">
    <property type="entry name" value="ARM repeat"/>
    <property type="match status" value="1"/>
</dbReference>
<dbReference type="PROSITE" id="PS00107">
    <property type="entry name" value="PROTEIN_KINASE_ATP"/>
    <property type="match status" value="1"/>
</dbReference>
<dbReference type="InterPro" id="IPR008271">
    <property type="entry name" value="Ser/Thr_kinase_AS"/>
</dbReference>
<dbReference type="PANTHER" id="PTHR46562">
    <property type="entry name" value="SERINE/THREONINE-KINASE ULK4-LIKE PROTEIN-RELATED"/>
    <property type="match status" value="1"/>
</dbReference>
<evidence type="ECO:0000256" key="7">
    <source>
        <dbReference type="PROSITE-ProRule" id="PRU10141"/>
    </source>
</evidence>
<feature type="region of interest" description="Disordered" evidence="8">
    <location>
        <begin position="286"/>
        <end position="328"/>
    </location>
</feature>
<dbReference type="InterPro" id="IPR017441">
    <property type="entry name" value="Protein_kinase_ATP_BS"/>
</dbReference>
<dbReference type="FunFam" id="1.10.510.10:FF:000571">
    <property type="entry name" value="Maternal embryonic leucine zipper kinase"/>
    <property type="match status" value="1"/>
</dbReference>
<dbReference type="PANTHER" id="PTHR46562:SF1">
    <property type="entry name" value="SERINE_THREONINE-PROTEIN KINASE ULK4"/>
    <property type="match status" value="1"/>
</dbReference>
<feature type="domain" description="Protein kinase" evidence="9">
    <location>
        <begin position="4"/>
        <end position="257"/>
    </location>
</feature>
<feature type="compositionally biased region" description="Polar residues" evidence="8">
    <location>
        <begin position="291"/>
        <end position="310"/>
    </location>
</feature>
<dbReference type="GO" id="GO:0008017">
    <property type="term" value="F:microtubule binding"/>
    <property type="evidence" value="ECO:0007669"/>
    <property type="project" value="InterPro"/>
</dbReference>
<evidence type="ECO:0000256" key="2">
    <source>
        <dbReference type="ARBA" id="ARBA00022679"/>
    </source>
</evidence>
<evidence type="ECO:0000256" key="5">
    <source>
        <dbReference type="ARBA" id="ARBA00022840"/>
    </source>
</evidence>
<dbReference type="EMBL" id="KZ502235">
    <property type="protein sequence ID" value="PKU81568.1"/>
    <property type="molecule type" value="Genomic_DNA"/>
</dbReference>
<dbReference type="Gene3D" id="1.10.510.10">
    <property type="entry name" value="Transferase(Phosphotransferase) domain 1"/>
    <property type="match status" value="1"/>
</dbReference>